<protein>
    <submittedName>
        <fullName evidence="1">Uncharacterized protein</fullName>
    </submittedName>
</protein>
<evidence type="ECO:0000313" key="1">
    <source>
        <dbReference type="EMBL" id="KAJ0084294.1"/>
    </source>
</evidence>
<accession>A0ACC1AAD6</accession>
<gene>
    <name evidence="1" type="ORF">Patl1_29804</name>
</gene>
<comment type="caution">
    <text evidence="1">The sequence shown here is derived from an EMBL/GenBank/DDBJ whole genome shotgun (WGS) entry which is preliminary data.</text>
</comment>
<reference evidence="2" key="1">
    <citation type="journal article" date="2023" name="G3 (Bethesda)">
        <title>Genome assembly and association tests identify interacting loci associated with vigor, precocity, and sex in interspecific pistachio rootstocks.</title>
        <authorList>
            <person name="Palmer W."/>
            <person name="Jacygrad E."/>
            <person name="Sagayaradj S."/>
            <person name="Cavanaugh K."/>
            <person name="Han R."/>
            <person name="Bertier L."/>
            <person name="Beede B."/>
            <person name="Kafkas S."/>
            <person name="Golino D."/>
            <person name="Preece J."/>
            <person name="Michelmore R."/>
        </authorList>
    </citation>
    <scope>NUCLEOTIDE SEQUENCE [LARGE SCALE GENOMIC DNA]</scope>
</reference>
<name>A0ACC1AAD6_9ROSI</name>
<proteinExistence type="predicted"/>
<keyword evidence="2" id="KW-1185">Reference proteome</keyword>
<evidence type="ECO:0000313" key="2">
    <source>
        <dbReference type="Proteomes" id="UP001164250"/>
    </source>
</evidence>
<dbReference type="Proteomes" id="UP001164250">
    <property type="component" value="Chromosome 11"/>
</dbReference>
<sequence>MAQKKENIVMFPFMAQGHINPFLALALRIEKTKKFTITFVNTPLNIKKLRSFHPSNSSIHLLEIPFNSLDHDLPPNSENMDSLPYHFLINLFKLLCH</sequence>
<organism evidence="1 2">
    <name type="scientific">Pistacia atlantica</name>
    <dbReference type="NCBI Taxonomy" id="434234"/>
    <lineage>
        <taxon>Eukaryota</taxon>
        <taxon>Viridiplantae</taxon>
        <taxon>Streptophyta</taxon>
        <taxon>Embryophyta</taxon>
        <taxon>Tracheophyta</taxon>
        <taxon>Spermatophyta</taxon>
        <taxon>Magnoliopsida</taxon>
        <taxon>eudicotyledons</taxon>
        <taxon>Gunneridae</taxon>
        <taxon>Pentapetalae</taxon>
        <taxon>rosids</taxon>
        <taxon>malvids</taxon>
        <taxon>Sapindales</taxon>
        <taxon>Anacardiaceae</taxon>
        <taxon>Pistacia</taxon>
    </lineage>
</organism>
<dbReference type="EMBL" id="CM047907">
    <property type="protein sequence ID" value="KAJ0084294.1"/>
    <property type="molecule type" value="Genomic_DNA"/>
</dbReference>